<protein>
    <submittedName>
        <fullName evidence="2">Uncharacterized protein</fullName>
    </submittedName>
</protein>
<dbReference type="AlphaFoldDB" id="M5RUS0"/>
<feature type="region of interest" description="Disordered" evidence="1">
    <location>
        <begin position="1"/>
        <end position="25"/>
    </location>
</feature>
<organism evidence="2 3">
    <name type="scientific">Rhodopirellula maiorica SM1</name>
    <dbReference type="NCBI Taxonomy" id="1265738"/>
    <lineage>
        <taxon>Bacteria</taxon>
        <taxon>Pseudomonadati</taxon>
        <taxon>Planctomycetota</taxon>
        <taxon>Planctomycetia</taxon>
        <taxon>Pirellulales</taxon>
        <taxon>Pirellulaceae</taxon>
        <taxon>Novipirellula</taxon>
    </lineage>
</organism>
<evidence type="ECO:0000313" key="2">
    <source>
        <dbReference type="EMBL" id="EMI19142.1"/>
    </source>
</evidence>
<dbReference type="PATRIC" id="fig|1265738.3.peg.3935"/>
<keyword evidence="3" id="KW-1185">Reference proteome</keyword>
<proteinExistence type="predicted"/>
<dbReference type="Proteomes" id="UP000011991">
    <property type="component" value="Unassembled WGS sequence"/>
</dbReference>
<evidence type="ECO:0000256" key="1">
    <source>
        <dbReference type="SAM" id="MobiDB-lite"/>
    </source>
</evidence>
<sequence length="40" mass="4418">MAEAKPATPAPSIATSKKMDSVQEEMGRTLVVARRRPKMF</sequence>
<comment type="caution">
    <text evidence="2">The sequence shown here is derived from an EMBL/GenBank/DDBJ whole genome shotgun (WGS) entry which is preliminary data.</text>
</comment>
<name>M5RUS0_9BACT</name>
<accession>M5RUS0</accession>
<dbReference type="EMBL" id="ANOG01000564">
    <property type="protein sequence ID" value="EMI19142.1"/>
    <property type="molecule type" value="Genomic_DNA"/>
</dbReference>
<reference evidence="2 3" key="1">
    <citation type="journal article" date="2013" name="Mar. Genomics">
        <title>Expression of sulfatases in Rhodopirellula baltica and the diversity of sulfatases in the genus Rhodopirellula.</title>
        <authorList>
            <person name="Wegner C.E."/>
            <person name="Richter-Heitmann T."/>
            <person name="Klindworth A."/>
            <person name="Klockow C."/>
            <person name="Richter M."/>
            <person name="Achstetter T."/>
            <person name="Glockner F.O."/>
            <person name="Harder J."/>
        </authorList>
    </citation>
    <scope>NUCLEOTIDE SEQUENCE [LARGE SCALE GENOMIC DNA]</scope>
    <source>
        <strain evidence="2 3">SM1</strain>
    </source>
</reference>
<evidence type="ECO:0000313" key="3">
    <source>
        <dbReference type="Proteomes" id="UP000011991"/>
    </source>
</evidence>
<gene>
    <name evidence="2" type="ORF">RMSM_03933</name>
</gene>